<keyword evidence="2" id="KW-1185">Reference proteome</keyword>
<accession>A0ACA9LA74</accession>
<protein>
    <submittedName>
        <fullName evidence="1">12607_t:CDS:1</fullName>
    </submittedName>
</protein>
<organism evidence="1 2">
    <name type="scientific">Cetraspora pellucida</name>
    <dbReference type="NCBI Taxonomy" id="1433469"/>
    <lineage>
        <taxon>Eukaryota</taxon>
        <taxon>Fungi</taxon>
        <taxon>Fungi incertae sedis</taxon>
        <taxon>Mucoromycota</taxon>
        <taxon>Glomeromycotina</taxon>
        <taxon>Glomeromycetes</taxon>
        <taxon>Diversisporales</taxon>
        <taxon>Gigasporaceae</taxon>
        <taxon>Cetraspora</taxon>
    </lineage>
</organism>
<evidence type="ECO:0000313" key="2">
    <source>
        <dbReference type="Proteomes" id="UP000789366"/>
    </source>
</evidence>
<evidence type="ECO:0000313" key="1">
    <source>
        <dbReference type="EMBL" id="CAG8517670.1"/>
    </source>
</evidence>
<proteinExistence type="predicted"/>
<name>A0ACA9LA74_9GLOM</name>
<comment type="caution">
    <text evidence="1">The sequence shown here is derived from an EMBL/GenBank/DDBJ whole genome shotgun (WGS) entry which is preliminary data.</text>
</comment>
<gene>
    <name evidence="1" type="ORF">SPELUC_LOCUS3780</name>
</gene>
<reference evidence="1" key="1">
    <citation type="submission" date="2021-06" db="EMBL/GenBank/DDBJ databases">
        <authorList>
            <person name="Kallberg Y."/>
            <person name="Tangrot J."/>
            <person name="Rosling A."/>
        </authorList>
    </citation>
    <scope>NUCLEOTIDE SEQUENCE</scope>
    <source>
        <strain evidence="1">28 12/20/2015</strain>
    </source>
</reference>
<feature type="non-terminal residue" evidence="1">
    <location>
        <position position="69"/>
    </location>
</feature>
<sequence>MALDRKALSEEFSLLILKLTNACEGKLTNIAFNDDGKIIVTRDFSSRALRSKKQDNIVEKVLDINEIRQ</sequence>
<dbReference type="Proteomes" id="UP000789366">
    <property type="component" value="Unassembled WGS sequence"/>
</dbReference>
<dbReference type="EMBL" id="CAJVPW010003048">
    <property type="protein sequence ID" value="CAG8517670.1"/>
    <property type="molecule type" value="Genomic_DNA"/>
</dbReference>